<evidence type="ECO:0000256" key="1">
    <source>
        <dbReference type="ARBA" id="ARBA00022837"/>
    </source>
</evidence>
<dbReference type="InterPro" id="IPR002048">
    <property type="entry name" value="EF_hand_dom"/>
</dbReference>
<dbReference type="AlphaFoldDB" id="A0AA36DIA0"/>
<evidence type="ECO:0000313" key="5">
    <source>
        <dbReference type="Proteomes" id="UP001177023"/>
    </source>
</evidence>
<feature type="signal peptide" evidence="2">
    <location>
        <begin position="1"/>
        <end position="21"/>
    </location>
</feature>
<protein>
    <recommendedName>
        <fullName evidence="3">EF-hand domain-containing protein</fullName>
    </recommendedName>
</protein>
<dbReference type="PROSITE" id="PS00018">
    <property type="entry name" value="EF_HAND_1"/>
    <property type="match status" value="2"/>
</dbReference>
<dbReference type="InterPro" id="IPR018247">
    <property type="entry name" value="EF_Hand_1_Ca_BS"/>
</dbReference>
<dbReference type="SMART" id="SM00054">
    <property type="entry name" value="EFh"/>
    <property type="match status" value="3"/>
</dbReference>
<keyword evidence="1" id="KW-0106">Calcium</keyword>
<keyword evidence="2" id="KW-0732">Signal</keyword>
<dbReference type="SUPFAM" id="SSF47473">
    <property type="entry name" value="EF-hand"/>
    <property type="match status" value="1"/>
</dbReference>
<dbReference type="Proteomes" id="UP001177023">
    <property type="component" value="Unassembled WGS sequence"/>
</dbReference>
<dbReference type="GO" id="GO:0005509">
    <property type="term" value="F:calcium ion binding"/>
    <property type="evidence" value="ECO:0007669"/>
    <property type="project" value="InterPro"/>
</dbReference>
<evidence type="ECO:0000259" key="3">
    <source>
        <dbReference type="PROSITE" id="PS50222"/>
    </source>
</evidence>
<proteinExistence type="predicted"/>
<dbReference type="PROSITE" id="PS50222">
    <property type="entry name" value="EF_HAND_2"/>
    <property type="match status" value="2"/>
</dbReference>
<dbReference type="Gene3D" id="1.10.238.10">
    <property type="entry name" value="EF-hand"/>
    <property type="match status" value="2"/>
</dbReference>
<name>A0AA36DIA0_9BILA</name>
<keyword evidence="5" id="KW-1185">Reference proteome</keyword>
<feature type="domain" description="EF-hand" evidence="3">
    <location>
        <begin position="94"/>
        <end position="129"/>
    </location>
</feature>
<feature type="domain" description="EF-hand" evidence="3">
    <location>
        <begin position="130"/>
        <end position="165"/>
    </location>
</feature>
<feature type="chain" id="PRO_5041355631" description="EF-hand domain-containing protein" evidence="2">
    <location>
        <begin position="22"/>
        <end position="225"/>
    </location>
</feature>
<feature type="non-terminal residue" evidence="4">
    <location>
        <position position="225"/>
    </location>
</feature>
<comment type="caution">
    <text evidence="4">The sequence shown here is derived from an EMBL/GenBank/DDBJ whole genome shotgun (WGS) entry which is preliminary data.</text>
</comment>
<dbReference type="EMBL" id="CATQJA010002709">
    <property type="protein sequence ID" value="CAJ0587066.1"/>
    <property type="molecule type" value="Genomic_DNA"/>
</dbReference>
<accession>A0AA36DIA0</accession>
<reference evidence="4" key="1">
    <citation type="submission" date="2023-06" db="EMBL/GenBank/DDBJ databases">
        <authorList>
            <person name="Delattre M."/>
        </authorList>
    </citation>
    <scope>NUCLEOTIDE SEQUENCE</scope>
    <source>
        <strain evidence="4">AF72</strain>
    </source>
</reference>
<sequence length="225" mass="26564">MLATLCYYFLLVLLYLRHANAQTLRAENPDERFVRLNVNRDSWLSFDEYLHTDEAYEKAKRQEFTSLDQNRDNMIEDHEFLSHFARHQSNPNDPRAQYFGKIFQDFDTNNDLGLSVKEIERILRDNFHLEPRQDLDQIFAFFDKDHSGNLDLFEYINFENGYPVDEIPKDFKPVRVVIRDAQPSKQQPPANGPFAPETEVRVHFRVKTSVQVLGVPFGYRKCKNG</sequence>
<dbReference type="CDD" id="cd00051">
    <property type="entry name" value="EFh"/>
    <property type="match status" value="1"/>
</dbReference>
<evidence type="ECO:0000256" key="2">
    <source>
        <dbReference type="SAM" id="SignalP"/>
    </source>
</evidence>
<dbReference type="InterPro" id="IPR011992">
    <property type="entry name" value="EF-hand-dom_pair"/>
</dbReference>
<organism evidence="4 5">
    <name type="scientific">Mesorhabditis spiculigera</name>
    <dbReference type="NCBI Taxonomy" id="96644"/>
    <lineage>
        <taxon>Eukaryota</taxon>
        <taxon>Metazoa</taxon>
        <taxon>Ecdysozoa</taxon>
        <taxon>Nematoda</taxon>
        <taxon>Chromadorea</taxon>
        <taxon>Rhabditida</taxon>
        <taxon>Rhabditina</taxon>
        <taxon>Rhabditomorpha</taxon>
        <taxon>Rhabditoidea</taxon>
        <taxon>Rhabditidae</taxon>
        <taxon>Mesorhabditinae</taxon>
        <taxon>Mesorhabditis</taxon>
    </lineage>
</organism>
<evidence type="ECO:0000313" key="4">
    <source>
        <dbReference type="EMBL" id="CAJ0587066.1"/>
    </source>
</evidence>
<gene>
    <name evidence="4" type="ORF">MSPICULIGERA_LOCUS25046</name>
</gene>